<evidence type="ECO:0000313" key="3">
    <source>
        <dbReference type="EMBL" id="ODV62505.1"/>
    </source>
</evidence>
<dbReference type="PANTHER" id="PTHR31011:SF2">
    <property type="entry name" value="PROTEIN STB2-RELATED"/>
    <property type="match status" value="1"/>
</dbReference>
<evidence type="ECO:0000256" key="1">
    <source>
        <dbReference type="SAM" id="MobiDB-lite"/>
    </source>
</evidence>
<feature type="domain" description="STB6-like N-terminal" evidence="2">
    <location>
        <begin position="58"/>
        <end position="214"/>
    </location>
</feature>
<name>A0A1D2VLP0_9ASCO</name>
<keyword evidence="4" id="KW-1185">Reference proteome</keyword>
<dbReference type="EMBL" id="KV454477">
    <property type="protein sequence ID" value="ODV62505.1"/>
    <property type="molecule type" value="Genomic_DNA"/>
</dbReference>
<dbReference type="RefSeq" id="XP_020048812.1">
    <property type="nucleotide sequence ID" value="XM_020192845.1"/>
</dbReference>
<feature type="region of interest" description="Disordered" evidence="1">
    <location>
        <begin position="808"/>
        <end position="834"/>
    </location>
</feature>
<protein>
    <recommendedName>
        <fullName evidence="2">STB6-like N-terminal domain-containing protein</fullName>
    </recommendedName>
</protein>
<dbReference type="InterPro" id="IPR059025">
    <property type="entry name" value="STB6_N"/>
</dbReference>
<dbReference type="Pfam" id="PF25995">
    <property type="entry name" value="STB6_N"/>
    <property type="match status" value="1"/>
</dbReference>
<organism evidence="3 4">
    <name type="scientific">Ascoidea rubescens DSM 1968</name>
    <dbReference type="NCBI Taxonomy" id="1344418"/>
    <lineage>
        <taxon>Eukaryota</taxon>
        <taxon>Fungi</taxon>
        <taxon>Dikarya</taxon>
        <taxon>Ascomycota</taxon>
        <taxon>Saccharomycotina</taxon>
        <taxon>Saccharomycetes</taxon>
        <taxon>Ascoideaceae</taxon>
        <taxon>Ascoidea</taxon>
    </lineage>
</organism>
<proteinExistence type="predicted"/>
<reference evidence="4" key="1">
    <citation type="submission" date="2016-05" db="EMBL/GenBank/DDBJ databases">
        <title>Comparative genomics of biotechnologically important yeasts.</title>
        <authorList>
            <consortium name="DOE Joint Genome Institute"/>
            <person name="Riley R."/>
            <person name="Haridas S."/>
            <person name="Wolfe K.H."/>
            <person name="Lopes M.R."/>
            <person name="Hittinger C.T."/>
            <person name="Goker M."/>
            <person name="Salamov A."/>
            <person name="Wisecaver J."/>
            <person name="Long T.M."/>
            <person name="Aerts A.L."/>
            <person name="Barry K."/>
            <person name="Choi C."/>
            <person name="Clum A."/>
            <person name="Coughlan A.Y."/>
            <person name="Deshpande S."/>
            <person name="Douglass A.P."/>
            <person name="Hanson S.J."/>
            <person name="Klenk H.-P."/>
            <person name="Labutti K."/>
            <person name="Lapidus A."/>
            <person name="Lindquist E."/>
            <person name="Lipzen A."/>
            <person name="Meier-Kolthoff J.P."/>
            <person name="Ohm R.A."/>
            <person name="Otillar R.P."/>
            <person name="Pangilinan J."/>
            <person name="Peng Y."/>
            <person name="Rokas A."/>
            <person name="Rosa C.A."/>
            <person name="Scheuner C."/>
            <person name="Sibirny A.A."/>
            <person name="Slot J.C."/>
            <person name="Stielow J.B."/>
            <person name="Sun H."/>
            <person name="Kurtzman C.P."/>
            <person name="Blackwell M."/>
            <person name="Grigoriev I.V."/>
            <person name="Jeffries T.W."/>
        </authorList>
    </citation>
    <scope>NUCLEOTIDE SEQUENCE [LARGE SCALE GENOMIC DNA]</scope>
    <source>
        <strain evidence="4">DSM 1968</strain>
    </source>
</reference>
<dbReference type="PANTHER" id="PTHR31011">
    <property type="entry name" value="PROTEIN STB2-RELATED"/>
    <property type="match status" value="1"/>
</dbReference>
<dbReference type="OrthoDB" id="19806at2759"/>
<evidence type="ECO:0000259" key="2">
    <source>
        <dbReference type="Pfam" id="PF25995"/>
    </source>
</evidence>
<feature type="region of interest" description="Disordered" evidence="1">
    <location>
        <begin position="564"/>
        <end position="585"/>
    </location>
</feature>
<evidence type="ECO:0000313" key="4">
    <source>
        <dbReference type="Proteomes" id="UP000095038"/>
    </source>
</evidence>
<dbReference type="AlphaFoldDB" id="A0A1D2VLP0"/>
<dbReference type="FunCoup" id="A0A1D2VLP0">
    <property type="interactions" value="58"/>
</dbReference>
<dbReference type="STRING" id="1344418.A0A1D2VLP0"/>
<feature type="compositionally biased region" description="Basic and acidic residues" evidence="1">
    <location>
        <begin position="808"/>
        <end position="825"/>
    </location>
</feature>
<dbReference type="GO" id="GO:0070822">
    <property type="term" value="C:Sin3-type complex"/>
    <property type="evidence" value="ECO:0007669"/>
    <property type="project" value="TreeGrafter"/>
</dbReference>
<sequence>MFSFSSIDNDTQNDLQRNIEKAKDKDKDNSYTKDTKDDNIKLSIPSDIPSINEDDYVSIIFPDINAFNYFKNELSDLSKNYSFFINHYELQIQGFESYLIEQWLYYRKIGTLITTYTGNPNDKIISIFVKFNKRLLKLSKNLTNYINELKQFQITKKFNYNNLAYLYIANLSFFFNDDNNLNLNLLKINNNLINSKDLFLIYNQFITNFNLKKLSCGSRSALIHNNPSSASILKFNQMFKINNNTNTKSSENELNNSINTSNPTSNDHTPINNNNYITHLQNNKNLNKNNKTITIDKSVRLLIFFLKISLYYLQLLPSIYIQDSLICEKTELAIKNWWNLFGSVYFKNELIKKKLNYQKIISNQINYQLSIPAILSFTINIYLRLFVLISKSNDNKFLKKDPFDVLNFINIIYQFQKIHKLPQTNYLDNDTIINIISLSNSKFNNDIKFKKFLKNHIVSSKLNLNYIDLTKKNLSKLKNNISTSNNSMQLPSNSDFKPFQPPNIKISTVTSLIINSPPNSSITSNSIPINNNLSPSNISPSNIQPSSDSNSLLNNNSNNNISINTFPSPNISPSHNHSKSSSSLNLSLSIKNDKTKSDKSKSESKSFSNFCLNDLNSFDDLVFLDINKFLYIIQGKRLKHLWYGAGSDYDFDSSVFNQVETIFFTLPANNTINQNEKSNLNSSSNQYNIHLNHHQHHHHFNNSVPNEINHNPSSSYSEGISNLNSIKSKGKKLIKEKFHNRAKSTALDINYNQTYYDDCEYCNESLVNDLKVDKNDCNVSISSEINNSNSDEDKSSKNDIRIIKIGLDDKGNNKSESKNEAKNESPSESEYENEQATYTKLEDEINKDFVIELTRRSSFPFIRREINAIQIEYDHAYINKLLFKRKRTNNENDTSDIKSFSEIEENLKVNQWDYPFDSSIEFISRLAIQNKINNLELSNKYHNEFKRFELKLNDLYLKCTSRFLELTELIKSLNSDIDLNLKLNNNKFLKKLNEIETLYAKLKYEYRVLKIRLRDLDVSTNELDNKIEYLENRLARAKLTYLGIVKEVSKDNRSKADRTYENLLLDIQQFISDYGFSIPVDELNCLDTSLIDKTVNDPKFLQSCTLRTNEILKHLGDAEQNKSITPVPSSDANEQEKTAQINGYFSYITNFFIQIKKRCHLIKKK</sequence>
<dbReference type="Proteomes" id="UP000095038">
    <property type="component" value="Unassembled WGS sequence"/>
</dbReference>
<accession>A0A1D2VLP0</accession>
<dbReference type="InParanoid" id="A0A1D2VLP0"/>
<dbReference type="GeneID" id="30966481"/>
<dbReference type="InterPro" id="IPR038919">
    <property type="entry name" value="STB2/STB2"/>
</dbReference>
<gene>
    <name evidence="3" type="ORF">ASCRUDRAFT_74868</name>
</gene>